<feature type="transmembrane region" description="Helical" evidence="6">
    <location>
        <begin position="55"/>
        <end position="77"/>
    </location>
</feature>
<dbReference type="Pfam" id="PF13440">
    <property type="entry name" value="Polysacc_synt_3"/>
    <property type="match status" value="1"/>
</dbReference>
<accession>A0A7V4U0N6</accession>
<feature type="transmembrane region" description="Helical" evidence="6">
    <location>
        <begin position="297"/>
        <end position="320"/>
    </location>
</feature>
<evidence type="ECO:0000256" key="4">
    <source>
        <dbReference type="ARBA" id="ARBA00022989"/>
    </source>
</evidence>
<dbReference type="GO" id="GO:0005886">
    <property type="term" value="C:plasma membrane"/>
    <property type="evidence" value="ECO:0007669"/>
    <property type="project" value="UniProtKB-SubCell"/>
</dbReference>
<proteinExistence type="predicted"/>
<gene>
    <name evidence="7" type="ORF">ENK44_08535</name>
</gene>
<evidence type="ECO:0000256" key="5">
    <source>
        <dbReference type="ARBA" id="ARBA00023136"/>
    </source>
</evidence>
<name>A0A7V4U0N6_CALAY</name>
<dbReference type="PANTHER" id="PTHR30250:SF11">
    <property type="entry name" value="O-ANTIGEN TRANSPORTER-RELATED"/>
    <property type="match status" value="1"/>
</dbReference>
<evidence type="ECO:0000256" key="1">
    <source>
        <dbReference type="ARBA" id="ARBA00004651"/>
    </source>
</evidence>
<comment type="caution">
    <text evidence="7">The sequence shown here is derived from an EMBL/GenBank/DDBJ whole genome shotgun (WGS) entry which is preliminary data.</text>
</comment>
<organism evidence="7">
    <name type="scientific">Caldithrix abyssi</name>
    <dbReference type="NCBI Taxonomy" id="187145"/>
    <lineage>
        <taxon>Bacteria</taxon>
        <taxon>Pseudomonadati</taxon>
        <taxon>Calditrichota</taxon>
        <taxon>Calditrichia</taxon>
        <taxon>Calditrichales</taxon>
        <taxon>Calditrichaceae</taxon>
        <taxon>Caldithrix</taxon>
    </lineage>
</organism>
<feature type="transmembrane region" description="Helical" evidence="6">
    <location>
        <begin position="183"/>
        <end position="202"/>
    </location>
</feature>
<feature type="transmembrane region" description="Helical" evidence="6">
    <location>
        <begin position="214"/>
        <end position="236"/>
    </location>
</feature>
<feature type="transmembrane region" description="Helical" evidence="6">
    <location>
        <begin position="153"/>
        <end position="177"/>
    </location>
</feature>
<feature type="transmembrane region" description="Helical" evidence="6">
    <location>
        <begin position="370"/>
        <end position="389"/>
    </location>
</feature>
<feature type="transmembrane region" description="Helical" evidence="6">
    <location>
        <begin position="125"/>
        <end position="146"/>
    </location>
</feature>
<dbReference type="AlphaFoldDB" id="A0A7V4U0N6"/>
<feature type="transmembrane region" description="Helical" evidence="6">
    <location>
        <begin position="429"/>
        <end position="447"/>
    </location>
</feature>
<keyword evidence="5 6" id="KW-0472">Membrane</keyword>
<feature type="transmembrane region" description="Helical" evidence="6">
    <location>
        <begin position="16"/>
        <end position="35"/>
    </location>
</feature>
<dbReference type="PANTHER" id="PTHR30250">
    <property type="entry name" value="PST FAMILY PREDICTED COLANIC ACID TRANSPORTER"/>
    <property type="match status" value="1"/>
</dbReference>
<feature type="transmembrane region" description="Helical" evidence="6">
    <location>
        <begin position="89"/>
        <end position="113"/>
    </location>
</feature>
<dbReference type="EMBL" id="DRQG01000080">
    <property type="protein sequence ID" value="HGY55733.1"/>
    <property type="molecule type" value="Genomic_DNA"/>
</dbReference>
<dbReference type="Proteomes" id="UP000885779">
    <property type="component" value="Unassembled WGS sequence"/>
</dbReference>
<feature type="transmembrane region" description="Helical" evidence="6">
    <location>
        <begin position="395"/>
        <end position="417"/>
    </location>
</feature>
<feature type="transmembrane region" description="Helical" evidence="6">
    <location>
        <begin position="340"/>
        <end position="358"/>
    </location>
</feature>
<evidence type="ECO:0008006" key="8">
    <source>
        <dbReference type="Google" id="ProtNLM"/>
    </source>
</evidence>
<feature type="transmembrane region" description="Helical" evidence="6">
    <location>
        <begin position="265"/>
        <end position="285"/>
    </location>
</feature>
<evidence type="ECO:0000256" key="2">
    <source>
        <dbReference type="ARBA" id="ARBA00022475"/>
    </source>
</evidence>
<comment type="subcellular location">
    <subcellularLocation>
        <location evidence="1">Cell membrane</location>
        <topology evidence="1">Multi-pass membrane protein</topology>
    </subcellularLocation>
</comment>
<keyword evidence="2" id="KW-1003">Cell membrane</keyword>
<protein>
    <recommendedName>
        <fullName evidence="8">Polysaccharide biosynthesis protein C-terminal domain-containing protein</fullName>
    </recommendedName>
</protein>
<evidence type="ECO:0000256" key="6">
    <source>
        <dbReference type="SAM" id="Phobius"/>
    </source>
</evidence>
<evidence type="ECO:0000313" key="7">
    <source>
        <dbReference type="EMBL" id="HGY55733.1"/>
    </source>
</evidence>
<sequence>MSVLEHIKNLLRHSSVYLLSTFIQRALGLIMLPLYTDRAVLPQVSSYGDYALVYMFIAFMTVLYMYGMDLALMRYFFLEDYKRQDVYKTAFLGVLAIAGALSVLMLFGAPMIAEVLLDAAELKEYIYLAAGILFFDSLTNLPYNLLRAEEKSVLFSAVKITRFLSELTLNIVFVVVLKKGVVGILYANLAAAVLNFILLFPFQWKYLKGHFSGALYGVMLRFALPMLPNGLAYLILEVSDKFLMRFLLNKEALGIYSANRRFGSIMLFIVMAFRAAWQPFFLKIAKESNAKEIYSKVFTYFTLVAAFVVIVVSYFVDYLVRIPLTPTKTVMGSAYWEGTAIIPLVLMAYLFFGLYVNLTAGIYITKKTKWMLLFSGSAAAVNVAGNLYLMPLYGIYGAAMVTLLSYLVLAVTIYIVVQNIYPVRYEMGRVLFILLYTAVMLVILNVYAPGFYLRLLLVGLSPLLFLFGGFFRAEERRFLKGQLIKRFLK</sequence>
<reference evidence="7" key="1">
    <citation type="journal article" date="2020" name="mSystems">
        <title>Genome- and Community-Level Interaction Insights into Carbon Utilization and Element Cycling Functions of Hydrothermarchaeota in Hydrothermal Sediment.</title>
        <authorList>
            <person name="Zhou Z."/>
            <person name="Liu Y."/>
            <person name="Xu W."/>
            <person name="Pan J."/>
            <person name="Luo Z.H."/>
            <person name="Li M."/>
        </authorList>
    </citation>
    <scope>NUCLEOTIDE SEQUENCE [LARGE SCALE GENOMIC DNA]</scope>
    <source>
        <strain evidence="7">HyVt-577</strain>
    </source>
</reference>
<feature type="transmembrane region" description="Helical" evidence="6">
    <location>
        <begin position="453"/>
        <end position="471"/>
    </location>
</feature>
<keyword evidence="3 6" id="KW-0812">Transmembrane</keyword>
<evidence type="ECO:0000256" key="3">
    <source>
        <dbReference type="ARBA" id="ARBA00022692"/>
    </source>
</evidence>
<dbReference type="InterPro" id="IPR050833">
    <property type="entry name" value="Poly_Biosynth_Transport"/>
</dbReference>
<keyword evidence="4 6" id="KW-1133">Transmembrane helix</keyword>